<dbReference type="PIRSF" id="PIRSF002884">
    <property type="entry name" value="CheZ"/>
    <property type="match status" value="1"/>
</dbReference>
<keyword evidence="5 10" id="KW-0145">Chemotaxis</keyword>
<sequence length="203" mass="21840">MPAVAPEAGVVHVYQRVGELTRTLHNTLRDLGYYNEIEDSLSNLPDAKSRLTYIARLTGEAAEKVLNAVEVAQSEQDALAERAKAARAALLENPVKAVATGGVLDFVDAVIANTAKTNATLTDIMMAQDFHDLTGQVIRKVVSLAGNMETQLVKLLVEVTPPEQRQKIKQDEKLGGPVVNPEVRADVVKGQGDVDDLLASLGF</sequence>
<dbReference type="RefSeq" id="WP_377306173.1">
    <property type="nucleotide sequence ID" value="NZ_CP180191.1"/>
</dbReference>
<keyword evidence="4 10" id="KW-0963">Cytoplasm</keyword>
<dbReference type="Pfam" id="PF04344">
    <property type="entry name" value="CheZ"/>
    <property type="match status" value="1"/>
</dbReference>
<keyword evidence="12" id="KW-1185">Reference proteome</keyword>
<name>A0ABV7H6G7_9BURK</name>
<keyword evidence="7 10" id="KW-0378">Hydrolase</keyword>
<evidence type="ECO:0000256" key="2">
    <source>
        <dbReference type="ARBA" id="ARBA00005908"/>
    </source>
</evidence>
<dbReference type="EC" id="3.1.3.-" evidence="10"/>
<dbReference type="Gene3D" id="1.10.287.500">
    <property type="entry name" value="Helix hairpin bin"/>
    <property type="match status" value="1"/>
</dbReference>
<protein>
    <recommendedName>
        <fullName evidence="3 10">Protein phosphatase CheZ</fullName>
        <ecNumber evidence="10">3.1.3.-</ecNumber>
    </recommendedName>
    <alternativeName>
        <fullName evidence="9 10">Chemotaxis protein CheZ</fullName>
    </alternativeName>
</protein>
<dbReference type="PANTHER" id="PTHR43693:SF1">
    <property type="entry name" value="PROTEIN PHOSPHATASE CHEZ"/>
    <property type="match status" value="1"/>
</dbReference>
<keyword evidence="8 10" id="KW-0904">Protein phosphatase</keyword>
<dbReference type="InterPro" id="IPR050992">
    <property type="entry name" value="CheZ_family_phosphatases"/>
</dbReference>
<reference evidence="12" key="1">
    <citation type="journal article" date="2019" name="Int. J. Syst. Evol. Microbiol.">
        <title>The Global Catalogue of Microorganisms (GCM) 10K type strain sequencing project: providing services to taxonomists for standard genome sequencing and annotation.</title>
        <authorList>
            <consortium name="The Broad Institute Genomics Platform"/>
            <consortium name="The Broad Institute Genome Sequencing Center for Infectious Disease"/>
            <person name="Wu L."/>
            <person name="Ma J."/>
        </authorList>
    </citation>
    <scope>NUCLEOTIDE SEQUENCE [LARGE SCALE GENOMIC DNA]</scope>
    <source>
        <strain evidence="12">KCTC 52168</strain>
    </source>
</reference>
<evidence type="ECO:0000256" key="1">
    <source>
        <dbReference type="ARBA" id="ARBA00004496"/>
    </source>
</evidence>
<evidence type="ECO:0000256" key="7">
    <source>
        <dbReference type="ARBA" id="ARBA00022801"/>
    </source>
</evidence>
<proteinExistence type="inferred from homology"/>
<evidence type="ECO:0000256" key="10">
    <source>
        <dbReference type="PIRNR" id="PIRNR002884"/>
    </source>
</evidence>
<dbReference type="InterPro" id="IPR007439">
    <property type="entry name" value="Chemotax_Pase_CheZ"/>
</dbReference>
<comment type="similarity">
    <text evidence="2 10">Belongs to the CheZ family.</text>
</comment>
<evidence type="ECO:0000313" key="11">
    <source>
        <dbReference type="EMBL" id="MFC3149267.1"/>
    </source>
</evidence>
<organism evidence="11 12">
    <name type="scientific">Piscinibacterium candidicorallinum</name>
    <dbReference type="NCBI Taxonomy" id="1793872"/>
    <lineage>
        <taxon>Bacteria</taxon>
        <taxon>Pseudomonadati</taxon>
        <taxon>Pseudomonadota</taxon>
        <taxon>Betaproteobacteria</taxon>
        <taxon>Burkholderiales</taxon>
        <taxon>Piscinibacterium</taxon>
    </lineage>
</organism>
<evidence type="ECO:0000256" key="9">
    <source>
        <dbReference type="ARBA" id="ARBA00029599"/>
    </source>
</evidence>
<evidence type="ECO:0000256" key="6">
    <source>
        <dbReference type="ARBA" id="ARBA00022779"/>
    </source>
</evidence>
<evidence type="ECO:0000256" key="3">
    <source>
        <dbReference type="ARBA" id="ARBA00018484"/>
    </source>
</evidence>
<dbReference type="Proteomes" id="UP001595556">
    <property type="component" value="Unassembled WGS sequence"/>
</dbReference>
<keyword evidence="6 10" id="KW-0283">Flagellar rotation</keyword>
<dbReference type="EMBL" id="JBHRTI010000010">
    <property type="protein sequence ID" value="MFC3149267.1"/>
    <property type="molecule type" value="Genomic_DNA"/>
</dbReference>
<evidence type="ECO:0000256" key="5">
    <source>
        <dbReference type="ARBA" id="ARBA00022500"/>
    </source>
</evidence>
<evidence type="ECO:0000256" key="4">
    <source>
        <dbReference type="ARBA" id="ARBA00022490"/>
    </source>
</evidence>
<dbReference type="SUPFAM" id="SSF75708">
    <property type="entry name" value="Chemotaxis phosphatase CheZ"/>
    <property type="match status" value="1"/>
</dbReference>
<comment type="caution">
    <text evidence="11">The sequence shown here is derived from an EMBL/GenBank/DDBJ whole genome shotgun (WGS) entry which is preliminary data.</text>
</comment>
<comment type="subunit">
    <text evidence="10">Homodimer.</text>
</comment>
<evidence type="ECO:0000313" key="12">
    <source>
        <dbReference type="Proteomes" id="UP001595556"/>
    </source>
</evidence>
<evidence type="ECO:0000256" key="8">
    <source>
        <dbReference type="ARBA" id="ARBA00022912"/>
    </source>
</evidence>
<comment type="function">
    <text evidence="10">Plays an important role in bacterial chemotaxis signal transduction pathway by accelerating the dephosphorylation of phosphorylated CheY (CheY-P).</text>
</comment>
<accession>A0ABV7H6G7</accession>
<dbReference type="PANTHER" id="PTHR43693">
    <property type="entry name" value="PROTEIN PHOSPHATASE CHEZ"/>
    <property type="match status" value="1"/>
</dbReference>
<comment type="subcellular location">
    <subcellularLocation>
        <location evidence="1 10">Cytoplasm</location>
    </subcellularLocation>
</comment>
<gene>
    <name evidence="11" type="ORF">ACFOEN_16715</name>
</gene>